<dbReference type="OrthoDB" id="547982at2759"/>
<dbReference type="Proteomes" id="UP000722791">
    <property type="component" value="Unassembled WGS sequence"/>
</dbReference>
<gene>
    <name evidence="2" type="ORF">Vretifemale_13346</name>
    <name evidence="3" type="ORF">Vretimale_14488</name>
</gene>
<comment type="caution">
    <text evidence="3">The sequence shown here is derived from an EMBL/GenBank/DDBJ whole genome shotgun (WGS) entry which is preliminary data.</text>
</comment>
<feature type="region of interest" description="Disordered" evidence="1">
    <location>
        <begin position="685"/>
        <end position="716"/>
    </location>
</feature>
<reference evidence="3" key="1">
    <citation type="journal article" date="2021" name="Proc. Natl. Acad. Sci. U.S.A.">
        <title>Three genomes in the algal genus Volvox reveal the fate of a haploid sex-determining region after a transition to homothallism.</title>
        <authorList>
            <person name="Yamamoto K."/>
            <person name="Hamaji T."/>
            <person name="Kawai-Toyooka H."/>
            <person name="Matsuzaki R."/>
            <person name="Takahashi F."/>
            <person name="Nishimura Y."/>
            <person name="Kawachi M."/>
            <person name="Noguchi H."/>
            <person name="Minakuchi Y."/>
            <person name="Umen J.G."/>
            <person name="Toyoda A."/>
            <person name="Nozaki H."/>
        </authorList>
    </citation>
    <scope>NUCLEOTIDE SEQUENCE</scope>
    <source>
        <strain evidence="3">NIES-3785</strain>
        <strain evidence="2">NIES-3786</strain>
    </source>
</reference>
<accession>A0A8J4GP73</accession>
<dbReference type="AlphaFoldDB" id="A0A8J4GP73"/>
<name>A0A8J4GP73_9CHLO</name>
<evidence type="ECO:0000313" key="3">
    <source>
        <dbReference type="EMBL" id="GIM10880.1"/>
    </source>
</evidence>
<evidence type="ECO:0000313" key="5">
    <source>
        <dbReference type="Proteomes" id="UP000747110"/>
    </source>
</evidence>
<evidence type="ECO:0000313" key="2">
    <source>
        <dbReference type="EMBL" id="GIL84722.1"/>
    </source>
</evidence>
<dbReference type="EMBL" id="BNCP01000030">
    <property type="protein sequence ID" value="GIL84722.1"/>
    <property type="molecule type" value="Genomic_DNA"/>
</dbReference>
<feature type="compositionally biased region" description="Low complexity" evidence="1">
    <location>
        <begin position="217"/>
        <end position="229"/>
    </location>
</feature>
<feature type="compositionally biased region" description="Low complexity" evidence="1">
    <location>
        <begin position="45"/>
        <end position="65"/>
    </location>
</feature>
<feature type="region of interest" description="Disordered" evidence="1">
    <location>
        <begin position="45"/>
        <end position="229"/>
    </location>
</feature>
<evidence type="ECO:0000313" key="4">
    <source>
        <dbReference type="Proteomes" id="UP000722791"/>
    </source>
</evidence>
<proteinExistence type="predicted"/>
<sequence>MWTSLGHGPATGMRSLRKIYSKPSIGITTPSALLFPGVWNSGAKQQQQAQQRARALSSAVPAAADPAEHDIVSSRPAPSPLPQYDSDSLGRSTGESASIESGGRNHRSGGTRSSSSSSSSSSDRHREASGGNAGNSRSWKKIRRTPRYDDDGRVSVAKWESQPNHSPRHGHGHDNFNNGNGYDRSYPSPRVRRRETDPMGPPGVNRTSESHRLKVRSSSATSSSSSSALSPSVAAAAAPANEPSWAVIGLNQQLKDAKTCQQLVRVLRNPRPGALTAVNVATAWVRLGNLQSRGGGRKHVGAGAGADAAGEEEGAEMAACMAAVRQLLEPTALAAAEMELRQIANTLWGMAKIGENVLYAQGGREGDGNRLPYASTSPAQVLQQLQRRAIELLQLLAPRSGDGSSSDGVRQRAPHQLDLRDATQLWYGMGGLNQHPWSDAVCSTFEEATLQAMETAVLDEHSGRDVNAAPAAGGGRTGGGGSGGWEADLTAVAQIVFRMACVSGAKMSPEHKARLTAVIDALSYGSDALSSPLENPDCLLVGAQLLKLDLAKETVRRLHDMALTLLPPAAARTGRTAMARALNSAVGLGLQPSASEARRWERRLLEELTVDGGGYDRWTCEGLSWTMLALSGVKAYLPGEEARGILLGGLRRVVRQMRANDATRVQHAMRAWGLRLPEREAELLRRKASSGGDAEWSEPRPRGGGDYGVRSWGFGR</sequence>
<keyword evidence="5" id="KW-1185">Reference proteome</keyword>
<evidence type="ECO:0000256" key="1">
    <source>
        <dbReference type="SAM" id="MobiDB-lite"/>
    </source>
</evidence>
<dbReference type="Proteomes" id="UP000747110">
    <property type="component" value="Unassembled WGS sequence"/>
</dbReference>
<protein>
    <submittedName>
        <fullName evidence="3">Uncharacterized protein</fullName>
    </submittedName>
</protein>
<feature type="compositionally biased region" description="Low complexity" evidence="1">
    <location>
        <begin position="110"/>
        <end position="121"/>
    </location>
</feature>
<dbReference type="EMBL" id="BNCQ01000036">
    <property type="protein sequence ID" value="GIM10880.1"/>
    <property type="molecule type" value="Genomic_DNA"/>
</dbReference>
<feature type="compositionally biased region" description="Polar residues" evidence="1">
    <location>
        <begin position="85"/>
        <end position="99"/>
    </location>
</feature>
<organism evidence="3 4">
    <name type="scientific">Volvox reticuliferus</name>
    <dbReference type="NCBI Taxonomy" id="1737510"/>
    <lineage>
        <taxon>Eukaryota</taxon>
        <taxon>Viridiplantae</taxon>
        <taxon>Chlorophyta</taxon>
        <taxon>core chlorophytes</taxon>
        <taxon>Chlorophyceae</taxon>
        <taxon>CS clade</taxon>
        <taxon>Chlamydomonadales</taxon>
        <taxon>Volvocaceae</taxon>
        <taxon>Volvox</taxon>
    </lineage>
</organism>